<dbReference type="RefSeq" id="WP_092369257.1">
    <property type="nucleotide sequence ID" value="NZ_FNBM01000006.1"/>
</dbReference>
<proteinExistence type="predicted"/>
<dbReference type="AlphaFoldDB" id="A0A1G7QSS6"/>
<dbReference type="PANTHER" id="PTHR42830:SF2">
    <property type="entry name" value="OSMC_OHR FAMILY PROTEIN"/>
    <property type="match status" value="1"/>
</dbReference>
<dbReference type="PANTHER" id="PTHR42830">
    <property type="entry name" value="OSMOTICALLY INDUCIBLE FAMILY PROTEIN"/>
    <property type="match status" value="1"/>
</dbReference>
<evidence type="ECO:0000313" key="1">
    <source>
        <dbReference type="EMBL" id="SDG00919.1"/>
    </source>
</evidence>
<sequence>MASHSATIFWSRGDQPFLDNRYSRAHRWQLDGGLEIPASSSLSVVPLPMSDANAVDTEEAFIASLSSCHMLWFLSLAAQQGFQVDDYQDQAQGTRARNKQSRVAITDVLLRPRVVFSGDKQPSDTDIHALHHAAHEACFLANSVSCDVRCEPIL</sequence>
<dbReference type="STRING" id="640205.SAMN05216381_2917"/>
<reference evidence="1 2" key="1">
    <citation type="submission" date="2016-10" db="EMBL/GenBank/DDBJ databases">
        <authorList>
            <person name="de Groot N.N."/>
        </authorList>
    </citation>
    <scope>NUCLEOTIDE SEQUENCE [LARGE SCALE GENOMIC DNA]</scope>
    <source>
        <strain evidence="1 2">LMG 25475</strain>
    </source>
</reference>
<dbReference type="InterPro" id="IPR052707">
    <property type="entry name" value="OsmC_Ohr_Peroxiredoxin"/>
</dbReference>
<dbReference type="InterPro" id="IPR036102">
    <property type="entry name" value="OsmC/Ohrsf"/>
</dbReference>
<accession>A0A1G7QSS6</accession>
<dbReference type="Pfam" id="PF02566">
    <property type="entry name" value="OsmC"/>
    <property type="match status" value="1"/>
</dbReference>
<dbReference type="InterPro" id="IPR015946">
    <property type="entry name" value="KH_dom-like_a/b"/>
</dbReference>
<name>A0A1G7QSS6_9GAMM</name>
<organism evidence="1 2">
    <name type="scientific">Phytopseudomonas seleniipraecipitans</name>
    <dbReference type="NCBI Taxonomy" id="640205"/>
    <lineage>
        <taxon>Bacteria</taxon>
        <taxon>Pseudomonadati</taxon>
        <taxon>Pseudomonadota</taxon>
        <taxon>Gammaproteobacteria</taxon>
        <taxon>Pseudomonadales</taxon>
        <taxon>Pseudomonadaceae</taxon>
        <taxon>Phytopseudomonas</taxon>
    </lineage>
</organism>
<dbReference type="Gene3D" id="3.30.300.20">
    <property type="match status" value="1"/>
</dbReference>
<dbReference type="OrthoDB" id="9795405at2"/>
<protein>
    <submittedName>
        <fullName evidence="1">Organic hydroperoxide reductase OsmC/OhrA</fullName>
    </submittedName>
</protein>
<dbReference type="InterPro" id="IPR003718">
    <property type="entry name" value="OsmC/Ohr_fam"/>
</dbReference>
<dbReference type="EMBL" id="FNBM01000006">
    <property type="protein sequence ID" value="SDG00919.1"/>
    <property type="molecule type" value="Genomic_DNA"/>
</dbReference>
<gene>
    <name evidence="1" type="ORF">SAMN05216381_2917</name>
</gene>
<dbReference type="Proteomes" id="UP000243378">
    <property type="component" value="Unassembled WGS sequence"/>
</dbReference>
<evidence type="ECO:0000313" key="2">
    <source>
        <dbReference type="Proteomes" id="UP000243378"/>
    </source>
</evidence>
<dbReference type="SUPFAM" id="SSF82784">
    <property type="entry name" value="OsmC-like"/>
    <property type="match status" value="1"/>
</dbReference>